<evidence type="ECO:0000313" key="1">
    <source>
        <dbReference type="EMBL" id="KAE8931238.1"/>
    </source>
</evidence>
<comment type="caution">
    <text evidence="1">The sequence shown here is derived from an EMBL/GenBank/DDBJ whole genome shotgun (WGS) entry which is preliminary data.</text>
</comment>
<evidence type="ECO:0000313" key="16">
    <source>
        <dbReference type="Proteomes" id="UP000486351"/>
    </source>
</evidence>
<evidence type="ECO:0000313" key="9">
    <source>
        <dbReference type="EMBL" id="KAE9322285.1"/>
    </source>
</evidence>
<dbReference type="EMBL" id="QXFY01001284">
    <property type="protein sequence ID" value="KAE9322285.1"/>
    <property type="molecule type" value="Genomic_DNA"/>
</dbReference>
<evidence type="ECO:0000313" key="10">
    <source>
        <dbReference type="Proteomes" id="UP000429523"/>
    </source>
</evidence>
<keyword evidence="11" id="KW-1185">Reference proteome</keyword>
<name>A0A6A3EMA3_9STRA</name>
<protein>
    <submittedName>
        <fullName evidence="1">Uncharacterized protein</fullName>
    </submittedName>
</protein>
<dbReference type="Proteomes" id="UP000440367">
    <property type="component" value="Unassembled WGS sequence"/>
</dbReference>
<proteinExistence type="predicted"/>
<dbReference type="Proteomes" id="UP000437068">
    <property type="component" value="Unassembled WGS sequence"/>
</dbReference>
<dbReference type="EMBL" id="QXFY01002851">
    <property type="protein sequence ID" value="KAE9291571.1"/>
    <property type="molecule type" value="Genomic_DNA"/>
</dbReference>
<dbReference type="EMBL" id="QXGB01001211">
    <property type="protein sequence ID" value="KAE9194892.1"/>
    <property type="molecule type" value="Genomic_DNA"/>
</dbReference>
<dbReference type="Proteomes" id="UP000486351">
    <property type="component" value="Unassembled WGS sequence"/>
</dbReference>
<evidence type="ECO:0000313" key="2">
    <source>
        <dbReference type="EMBL" id="KAE9073275.1"/>
    </source>
</evidence>
<dbReference type="EMBL" id="QXGE01011901">
    <property type="protein sequence ID" value="KAE9258577.1"/>
    <property type="molecule type" value="Genomic_DNA"/>
</dbReference>
<reference evidence="10 11" key="1">
    <citation type="submission" date="2018-08" db="EMBL/GenBank/DDBJ databases">
        <title>Genomic investigation of the strawberry pathogen Phytophthora fragariae indicates pathogenicity is determined by transcriptional variation in three key races.</title>
        <authorList>
            <person name="Adams T.M."/>
            <person name="Armitage A.D."/>
            <person name="Sobczyk M.K."/>
            <person name="Bates H.J."/>
            <person name="Dunwell J.M."/>
            <person name="Nellist C.F."/>
            <person name="Harrison R.J."/>
        </authorList>
    </citation>
    <scope>NUCLEOTIDE SEQUENCE [LARGE SCALE GENOMIC DNA]</scope>
    <source>
        <strain evidence="7 12">A4</strain>
        <strain evidence="5 13">BC-1</strain>
        <strain evidence="4 11">NOV-27</strain>
        <strain evidence="3 14">NOV-5</strain>
        <strain evidence="2 15">NOV-71</strain>
        <strain evidence="8 16">NOV-77</strain>
        <strain evidence="1 10">NOV-9</strain>
    </source>
</reference>
<evidence type="ECO:0000313" key="7">
    <source>
        <dbReference type="EMBL" id="KAE9258577.1"/>
    </source>
</evidence>
<dbReference type="Proteomes" id="UP000433483">
    <property type="component" value="Unassembled WGS sequence"/>
</dbReference>
<dbReference type="Proteomes" id="UP000429523">
    <property type="component" value="Unassembled WGS sequence"/>
</dbReference>
<dbReference type="EMBL" id="QXGA01001255">
    <property type="protein sequence ID" value="KAE9124254.1"/>
    <property type="molecule type" value="Genomic_DNA"/>
</dbReference>
<dbReference type="AlphaFoldDB" id="A0A6A3EMA3"/>
<evidence type="ECO:0000313" key="8">
    <source>
        <dbReference type="EMBL" id="KAE9291571.1"/>
    </source>
</evidence>
<dbReference type="Proteomes" id="UP000441208">
    <property type="component" value="Unassembled WGS sequence"/>
</dbReference>
<evidence type="ECO:0000313" key="11">
    <source>
        <dbReference type="Proteomes" id="UP000433483"/>
    </source>
</evidence>
<gene>
    <name evidence="7" type="ORF">PF001_g33315</name>
    <name evidence="5" type="ORF">PF002_g33013</name>
    <name evidence="6" type="ORF">PF005_g17496</name>
    <name evidence="4" type="ORF">PF005_g33509</name>
    <name evidence="3" type="ORF">PF006_g17231</name>
    <name evidence="2" type="ORF">PF007_g25865</name>
    <name evidence="9" type="ORF">PF008_g17619</name>
    <name evidence="8" type="ORF">PF008_g25295</name>
    <name evidence="1" type="ORF">PF009_g18691</name>
</gene>
<evidence type="ECO:0000313" key="5">
    <source>
        <dbReference type="EMBL" id="KAE9158803.1"/>
    </source>
</evidence>
<accession>A0A6A3EMA3</accession>
<dbReference type="EMBL" id="QXGD01008739">
    <property type="protein sequence ID" value="KAE9158803.1"/>
    <property type="molecule type" value="Genomic_DNA"/>
</dbReference>
<sequence>MTDVEDSAVNDFLLILEEHRKNCERQG</sequence>
<evidence type="ECO:0000313" key="15">
    <source>
        <dbReference type="Proteomes" id="UP000441208"/>
    </source>
</evidence>
<evidence type="ECO:0000313" key="14">
    <source>
        <dbReference type="Proteomes" id="UP000440732"/>
    </source>
</evidence>
<evidence type="ECO:0000313" key="3">
    <source>
        <dbReference type="EMBL" id="KAE9124254.1"/>
    </source>
</evidence>
<evidence type="ECO:0000313" key="6">
    <source>
        <dbReference type="EMBL" id="KAE9194892.1"/>
    </source>
</evidence>
<organism evidence="1 10">
    <name type="scientific">Phytophthora fragariae</name>
    <dbReference type="NCBI Taxonomy" id="53985"/>
    <lineage>
        <taxon>Eukaryota</taxon>
        <taxon>Sar</taxon>
        <taxon>Stramenopiles</taxon>
        <taxon>Oomycota</taxon>
        <taxon>Peronosporomycetes</taxon>
        <taxon>Peronosporales</taxon>
        <taxon>Peronosporaceae</taxon>
        <taxon>Phytophthora</taxon>
    </lineage>
</organism>
<evidence type="ECO:0000313" key="13">
    <source>
        <dbReference type="Proteomes" id="UP000440367"/>
    </source>
</evidence>
<dbReference type="EMBL" id="QXGF01001268">
    <property type="protein sequence ID" value="KAE8931238.1"/>
    <property type="molecule type" value="Genomic_DNA"/>
</dbReference>
<dbReference type="EMBL" id="QXFZ01002846">
    <property type="protein sequence ID" value="KAE9073275.1"/>
    <property type="molecule type" value="Genomic_DNA"/>
</dbReference>
<dbReference type="EMBL" id="QXGB01011178">
    <property type="protein sequence ID" value="KAE9150639.1"/>
    <property type="molecule type" value="Genomic_DNA"/>
</dbReference>
<dbReference type="Proteomes" id="UP000440732">
    <property type="component" value="Unassembled WGS sequence"/>
</dbReference>
<feature type="non-terminal residue" evidence="1">
    <location>
        <position position="27"/>
    </location>
</feature>
<evidence type="ECO:0000313" key="12">
    <source>
        <dbReference type="Proteomes" id="UP000437068"/>
    </source>
</evidence>
<evidence type="ECO:0000313" key="4">
    <source>
        <dbReference type="EMBL" id="KAE9150639.1"/>
    </source>
</evidence>